<keyword evidence="2" id="KW-1185">Reference proteome</keyword>
<dbReference type="AlphaFoldDB" id="A0AAD8K484"/>
<organism evidence="1 2">
    <name type="scientific">Tagetes erecta</name>
    <name type="common">African marigold</name>
    <dbReference type="NCBI Taxonomy" id="13708"/>
    <lineage>
        <taxon>Eukaryota</taxon>
        <taxon>Viridiplantae</taxon>
        <taxon>Streptophyta</taxon>
        <taxon>Embryophyta</taxon>
        <taxon>Tracheophyta</taxon>
        <taxon>Spermatophyta</taxon>
        <taxon>Magnoliopsida</taxon>
        <taxon>eudicotyledons</taxon>
        <taxon>Gunneridae</taxon>
        <taxon>Pentapetalae</taxon>
        <taxon>asterids</taxon>
        <taxon>campanulids</taxon>
        <taxon>Asterales</taxon>
        <taxon>Asteraceae</taxon>
        <taxon>Asteroideae</taxon>
        <taxon>Heliantheae alliance</taxon>
        <taxon>Tageteae</taxon>
        <taxon>Tagetes</taxon>
    </lineage>
</organism>
<dbReference type="Proteomes" id="UP001229421">
    <property type="component" value="Unassembled WGS sequence"/>
</dbReference>
<name>A0AAD8K484_TARER</name>
<sequence length="72" mass="8212">MINSSSLSSKGWGDLNPKSLWRVDQSYDLQFNFKSECFVSVCAENELQGGNKSLKEDLYCQTPKLIYIQDVD</sequence>
<gene>
    <name evidence="1" type="ORF">QVD17_31266</name>
</gene>
<protein>
    <submittedName>
        <fullName evidence="1">Uncharacterized protein</fullName>
    </submittedName>
</protein>
<evidence type="ECO:0000313" key="1">
    <source>
        <dbReference type="EMBL" id="KAK1415484.1"/>
    </source>
</evidence>
<comment type="caution">
    <text evidence="1">The sequence shown here is derived from an EMBL/GenBank/DDBJ whole genome shotgun (WGS) entry which is preliminary data.</text>
</comment>
<evidence type="ECO:0000313" key="2">
    <source>
        <dbReference type="Proteomes" id="UP001229421"/>
    </source>
</evidence>
<reference evidence="1" key="1">
    <citation type="journal article" date="2023" name="bioRxiv">
        <title>Improved chromosome-level genome assembly for marigold (Tagetes erecta).</title>
        <authorList>
            <person name="Jiang F."/>
            <person name="Yuan L."/>
            <person name="Wang S."/>
            <person name="Wang H."/>
            <person name="Xu D."/>
            <person name="Wang A."/>
            <person name="Fan W."/>
        </authorList>
    </citation>
    <scope>NUCLEOTIDE SEQUENCE</scope>
    <source>
        <strain evidence="1">WSJ</strain>
        <tissue evidence="1">Leaf</tissue>
    </source>
</reference>
<accession>A0AAD8K484</accession>
<dbReference type="EMBL" id="JAUHHV010000008">
    <property type="protein sequence ID" value="KAK1415484.1"/>
    <property type="molecule type" value="Genomic_DNA"/>
</dbReference>
<proteinExistence type="predicted"/>